<dbReference type="AlphaFoldDB" id="A0A250JFD7"/>
<dbReference type="EMBL" id="CP022098">
    <property type="protein sequence ID" value="ATB42121.1"/>
    <property type="molecule type" value="Genomic_DNA"/>
</dbReference>
<proteinExistence type="predicted"/>
<feature type="region of interest" description="Disordered" evidence="1">
    <location>
        <begin position="96"/>
        <end position="116"/>
    </location>
</feature>
<evidence type="ECO:0000256" key="1">
    <source>
        <dbReference type="SAM" id="MobiDB-lite"/>
    </source>
</evidence>
<organism evidence="2 3">
    <name type="scientific">Cystobacter fuscus</name>
    <dbReference type="NCBI Taxonomy" id="43"/>
    <lineage>
        <taxon>Bacteria</taxon>
        <taxon>Pseudomonadati</taxon>
        <taxon>Myxococcota</taxon>
        <taxon>Myxococcia</taxon>
        <taxon>Myxococcales</taxon>
        <taxon>Cystobacterineae</taxon>
        <taxon>Archangiaceae</taxon>
        <taxon>Cystobacter</taxon>
    </lineage>
</organism>
<reference evidence="2 3" key="1">
    <citation type="submission" date="2017-06" db="EMBL/GenBank/DDBJ databases">
        <title>Sequencing and comparative analysis of myxobacterial genomes.</title>
        <authorList>
            <person name="Rupp O."/>
            <person name="Goesmann A."/>
            <person name="Sogaard-Andersen L."/>
        </authorList>
    </citation>
    <scope>NUCLEOTIDE SEQUENCE [LARGE SCALE GENOMIC DNA]</scope>
    <source>
        <strain evidence="2 3">DSM 52655</strain>
    </source>
</reference>
<feature type="region of interest" description="Disordered" evidence="1">
    <location>
        <begin position="12"/>
        <end position="33"/>
    </location>
</feature>
<gene>
    <name evidence="2" type="ORF">CYFUS_007598</name>
</gene>
<sequence>MPTADVGCLGFMSNENRGMAKPDSSHRSRGTPTRVVEQTVDEGIHLGFRSGVADAAIRYGRGPHPGLVTEELFSDRFAPVCSPRLGMRRGEWGGVRPPACSGRPGPHTRRPTSCGGASRMDFRPVLIAVYFSTASHAQSVASEPAPPPVFPVSRYAPAGAGAPMVGQPGDQVPPITRSPNTRVLPPTGELGVWAADEVKAIKKGPRPPPVETIDELLVATASPGAPEALGCRERLRRASLASGREDARRNLPPRVRECITARLLMHCVSSQSGDVETRARLTPKPPGVDFATAHLQEVQTALFWQMRRCDGFLSLPDLEIIFSEVVAAFDRQRPRVER</sequence>
<dbReference type="KEGG" id="cfus:CYFUS_007598"/>
<accession>A0A250JFD7</accession>
<dbReference type="Proteomes" id="UP000217257">
    <property type="component" value="Chromosome"/>
</dbReference>
<protein>
    <submittedName>
        <fullName evidence="2">Uncharacterized protein</fullName>
    </submittedName>
</protein>
<dbReference type="Gene3D" id="3.40.190.10">
    <property type="entry name" value="Periplasmic binding protein-like II"/>
    <property type="match status" value="2"/>
</dbReference>
<dbReference type="SUPFAM" id="SSF53850">
    <property type="entry name" value="Periplasmic binding protein-like II"/>
    <property type="match status" value="1"/>
</dbReference>
<name>A0A250JFD7_9BACT</name>
<evidence type="ECO:0000313" key="2">
    <source>
        <dbReference type="EMBL" id="ATB42121.1"/>
    </source>
</evidence>
<evidence type="ECO:0000313" key="3">
    <source>
        <dbReference type="Proteomes" id="UP000217257"/>
    </source>
</evidence>